<protein>
    <submittedName>
        <fullName evidence="1">Transporter substrate-binding protein</fullName>
    </submittedName>
</protein>
<keyword evidence="2" id="KW-1185">Reference proteome</keyword>
<evidence type="ECO:0000313" key="1">
    <source>
        <dbReference type="EMBL" id="MBO0902936.1"/>
    </source>
</evidence>
<dbReference type="EMBL" id="JAFMPY010000004">
    <property type="protein sequence ID" value="MBO0902936.1"/>
    <property type="molecule type" value="Genomic_DNA"/>
</dbReference>
<dbReference type="Gene3D" id="3.40.50.2300">
    <property type="match status" value="2"/>
</dbReference>
<dbReference type="RefSeq" id="WP_207349575.1">
    <property type="nucleotide sequence ID" value="NZ_JAFMPY010000004.1"/>
</dbReference>
<proteinExistence type="predicted"/>
<comment type="caution">
    <text evidence="1">The sequence shown here is derived from an EMBL/GenBank/DDBJ whole genome shotgun (WGS) entry which is preliminary data.</text>
</comment>
<dbReference type="Pfam" id="PF13433">
    <property type="entry name" value="Peripla_BP_5"/>
    <property type="match status" value="1"/>
</dbReference>
<reference evidence="1 2" key="1">
    <citation type="submission" date="2021-03" db="EMBL/GenBank/DDBJ databases">
        <title>Whole genome sequence of Jiella sp. MQZ13P-4.</title>
        <authorList>
            <person name="Tuo L."/>
        </authorList>
    </citation>
    <scope>NUCLEOTIDE SEQUENCE [LARGE SCALE GENOMIC DNA]</scope>
    <source>
        <strain evidence="1 2">MQZ13P-4</strain>
    </source>
</reference>
<dbReference type="Proteomes" id="UP000664288">
    <property type="component" value="Unassembled WGS sequence"/>
</dbReference>
<dbReference type="PANTHER" id="PTHR47628:SF1">
    <property type="entry name" value="ALIPHATIC AMIDASE EXPRESSION-REGULATING PROTEIN"/>
    <property type="match status" value="1"/>
</dbReference>
<sequence>MAKRHVEIGILFSRSGNYHLLSEACRAGAMLAIATVNADKDAAVEFEPVERDPEGQIDRYAPLCEEITRGGARHVVGCVTSWSRKEVIPVLEKTGATLWYPCPYEGFEANEHVVYMHASPNQHLVPLFAHVLPRYGRNACLVGSNYIWGWETNRVARDLVQDAGGQVLAERYLPLGDTDVSRLVAEIRAVRPSFVLNHLIGPSSYAFLAALGELAKQDPAFSPERCPVLSCNLTEIELPAIGPASEGLVAVGPWFLGAGEPWPWKALEALEAPEAPEAAGSVAVPAQPSSFFVAAFSSVLVLADLLGAKERGAEEGGTTEGPRPGTAPLAFAGRSFSTPFGEIAIDPQTQHASLPVRIGRVSGGRFAIVEASQGRVDPDPYLSRYDPAKVFGRPALRAVS</sequence>
<evidence type="ECO:0000313" key="2">
    <source>
        <dbReference type="Proteomes" id="UP000664288"/>
    </source>
</evidence>
<accession>A0ABS3J2X8</accession>
<dbReference type="InterPro" id="IPR028082">
    <property type="entry name" value="Peripla_BP_I"/>
</dbReference>
<dbReference type="PANTHER" id="PTHR47628">
    <property type="match status" value="1"/>
</dbReference>
<name>A0ABS3J2X8_9HYPH</name>
<organism evidence="1 2">
    <name type="scientific">Jiella sonneratiae</name>
    <dbReference type="NCBI Taxonomy" id="2816856"/>
    <lineage>
        <taxon>Bacteria</taxon>
        <taxon>Pseudomonadati</taxon>
        <taxon>Pseudomonadota</taxon>
        <taxon>Alphaproteobacteria</taxon>
        <taxon>Hyphomicrobiales</taxon>
        <taxon>Aurantimonadaceae</taxon>
        <taxon>Jiella</taxon>
    </lineage>
</organism>
<dbReference type="SUPFAM" id="SSF53822">
    <property type="entry name" value="Periplasmic binding protein-like I"/>
    <property type="match status" value="1"/>
</dbReference>
<gene>
    <name evidence="1" type="ORF">J1C47_04735</name>
</gene>